<proteinExistence type="predicted"/>
<dbReference type="InterPro" id="IPR016181">
    <property type="entry name" value="Acyl_CoA_acyltransferase"/>
</dbReference>
<reference evidence="1 2" key="1">
    <citation type="submission" date="2021-03" db="EMBL/GenBank/DDBJ databases">
        <title>Genomic Encyclopedia of Type Strains, Phase IV (KMG-IV): sequencing the most valuable type-strain genomes for metagenomic binning, comparative biology and taxonomic classification.</title>
        <authorList>
            <person name="Goeker M."/>
        </authorList>
    </citation>
    <scope>NUCLEOTIDE SEQUENCE [LARGE SCALE GENOMIC DNA]</scope>
    <source>
        <strain evidence="1 2">DSM 23491</strain>
    </source>
</reference>
<sequence length="46" mass="5604">MKEDVQTQGMRNISLVTERNFMAYEFYKTLGFKEAKNTRLMYMFLK</sequence>
<gene>
    <name evidence="1" type="ORF">J2Z20_001385</name>
</gene>
<protein>
    <submittedName>
        <fullName evidence="1">Enzyme involved in methoxymalonyl-ACP biosynthesis</fullName>
    </submittedName>
</protein>
<dbReference type="RefSeq" id="WP_209846955.1">
    <property type="nucleotide sequence ID" value="NZ_CBCRVE010000002.1"/>
</dbReference>
<accession>A0ABS4H1X3</accession>
<organism evidence="1 2">
    <name type="scientific">Paenibacillus sediminis</name>
    <dbReference type="NCBI Taxonomy" id="664909"/>
    <lineage>
        <taxon>Bacteria</taxon>
        <taxon>Bacillati</taxon>
        <taxon>Bacillota</taxon>
        <taxon>Bacilli</taxon>
        <taxon>Bacillales</taxon>
        <taxon>Paenibacillaceae</taxon>
        <taxon>Paenibacillus</taxon>
    </lineage>
</organism>
<dbReference type="EMBL" id="JAGGKP010000001">
    <property type="protein sequence ID" value="MBP1936524.1"/>
    <property type="molecule type" value="Genomic_DNA"/>
</dbReference>
<evidence type="ECO:0000313" key="1">
    <source>
        <dbReference type="EMBL" id="MBP1936524.1"/>
    </source>
</evidence>
<comment type="caution">
    <text evidence="1">The sequence shown here is derived from an EMBL/GenBank/DDBJ whole genome shotgun (WGS) entry which is preliminary data.</text>
</comment>
<keyword evidence="2" id="KW-1185">Reference proteome</keyword>
<evidence type="ECO:0000313" key="2">
    <source>
        <dbReference type="Proteomes" id="UP001519273"/>
    </source>
</evidence>
<name>A0ABS4H1X3_9BACL</name>
<dbReference type="Proteomes" id="UP001519273">
    <property type="component" value="Unassembled WGS sequence"/>
</dbReference>
<dbReference type="SUPFAM" id="SSF55729">
    <property type="entry name" value="Acyl-CoA N-acyltransferases (Nat)"/>
    <property type="match status" value="1"/>
</dbReference>